<evidence type="ECO:0000313" key="1">
    <source>
        <dbReference type="EMBL" id="KAF9872381.1"/>
    </source>
</evidence>
<accession>A0A9P6I028</accession>
<organism evidence="1 2">
    <name type="scientific">Colletotrichum karsti</name>
    <dbReference type="NCBI Taxonomy" id="1095194"/>
    <lineage>
        <taxon>Eukaryota</taxon>
        <taxon>Fungi</taxon>
        <taxon>Dikarya</taxon>
        <taxon>Ascomycota</taxon>
        <taxon>Pezizomycotina</taxon>
        <taxon>Sordariomycetes</taxon>
        <taxon>Hypocreomycetidae</taxon>
        <taxon>Glomerellales</taxon>
        <taxon>Glomerellaceae</taxon>
        <taxon>Colletotrichum</taxon>
        <taxon>Colletotrichum boninense species complex</taxon>
    </lineage>
</organism>
<dbReference type="EMBL" id="JAATWM020000038">
    <property type="protein sequence ID" value="KAF9872381.1"/>
    <property type="molecule type" value="Genomic_DNA"/>
</dbReference>
<dbReference type="RefSeq" id="XP_038741842.1">
    <property type="nucleotide sequence ID" value="XM_038892922.1"/>
</dbReference>
<dbReference type="AlphaFoldDB" id="A0A9P6I028"/>
<gene>
    <name evidence="1" type="ORF">CkaCkLH20_10208</name>
</gene>
<keyword evidence="2" id="KW-1185">Reference proteome</keyword>
<name>A0A9P6I028_9PEZI</name>
<comment type="caution">
    <text evidence="1">The sequence shown here is derived from an EMBL/GenBank/DDBJ whole genome shotgun (WGS) entry which is preliminary data.</text>
</comment>
<protein>
    <submittedName>
        <fullName evidence="1">Uncharacterized protein</fullName>
    </submittedName>
</protein>
<dbReference type="GeneID" id="62165996"/>
<reference evidence="1" key="2">
    <citation type="submission" date="2020-11" db="EMBL/GenBank/DDBJ databases">
        <title>Whole genome sequencing of Colletotrichum sp.</title>
        <authorList>
            <person name="Li H."/>
        </authorList>
    </citation>
    <scope>NUCLEOTIDE SEQUENCE</scope>
    <source>
        <strain evidence="1">CkLH20</strain>
    </source>
</reference>
<sequence length="320" mass="36755">MFARFKLANRLYKNQDFSGGGAVLRQGFGLLPYIISEDSLAICQTLLFDIPYWMPTWEIMVIYLRYLTHLLLIRNPELPMFKMASSMLRLSERFPNQLFPAIRQITNIKADLYRDIRGENDLITLAARLESLGIDEENRLQRYNDVFASYNKFLDFAVSRFGESSDEAIQVENAQLLSLEWSKTGLKTASGLCERHANRPRLASGTPSIIDWSIERLDLLQQAKSILYRLLIKSGELESGISYLRESIQASECLQSQCVDDSWCPRTTCNLWQDRKELADHLSSLGRTEEAEATRKLISPPEYVRWLLQSDEDENPIIAG</sequence>
<reference evidence="1" key="1">
    <citation type="submission" date="2020-03" db="EMBL/GenBank/DDBJ databases">
        <authorList>
            <person name="He L."/>
        </authorList>
    </citation>
    <scope>NUCLEOTIDE SEQUENCE</scope>
    <source>
        <strain evidence="1">CkLH20</strain>
    </source>
</reference>
<dbReference type="Proteomes" id="UP000781932">
    <property type="component" value="Unassembled WGS sequence"/>
</dbReference>
<evidence type="ECO:0000313" key="2">
    <source>
        <dbReference type="Proteomes" id="UP000781932"/>
    </source>
</evidence>
<proteinExistence type="predicted"/>